<dbReference type="Pfam" id="PF01243">
    <property type="entry name" value="PNPOx_N"/>
    <property type="match status" value="1"/>
</dbReference>
<dbReference type="InterPro" id="IPR052917">
    <property type="entry name" value="Stress-Dev_Protein"/>
</dbReference>
<dbReference type="AlphaFoldDB" id="A0A248TFA0"/>
<dbReference type="EMBL" id="CP022983">
    <property type="protein sequence ID" value="ASV66853.1"/>
    <property type="molecule type" value="Genomic_DNA"/>
</dbReference>
<dbReference type="Gene3D" id="2.30.110.10">
    <property type="entry name" value="Electron Transport, Fmn-binding Protein, Chain A"/>
    <property type="match status" value="1"/>
</dbReference>
<evidence type="ECO:0000313" key="3">
    <source>
        <dbReference type="Proteomes" id="UP000215137"/>
    </source>
</evidence>
<feature type="domain" description="Pyridoxamine 5'-phosphate oxidase N-terminal" evidence="1">
    <location>
        <begin position="8"/>
        <end position="131"/>
    </location>
</feature>
<reference evidence="2 3" key="1">
    <citation type="submission" date="2017-08" db="EMBL/GenBank/DDBJ databases">
        <title>Complete Genome Sequence of Bacillus kochii Oregon-R-modENCODE STRAIN BDGP4, isolated from Drosophila melanogaster gut.</title>
        <authorList>
            <person name="Wan K.H."/>
            <person name="Yu C."/>
            <person name="Park S."/>
            <person name="Hammonds A.S."/>
            <person name="Booth B.W."/>
            <person name="Celniker S.E."/>
        </authorList>
    </citation>
    <scope>NUCLEOTIDE SEQUENCE [LARGE SCALE GENOMIC DNA]</scope>
    <source>
        <strain evidence="2 3">BDGP4</strain>
    </source>
</reference>
<gene>
    <name evidence="2" type="ORF">CKF48_05665</name>
</gene>
<dbReference type="InterPro" id="IPR012349">
    <property type="entry name" value="Split_barrel_FMN-bd"/>
</dbReference>
<sequence>MSNEKVMKKAKEIIKNHPIGVLATVESNAPHIRYMAFYCEDSEGFTLYSATKKNTEKVEEIEENGHTSILLGYTGKGLNDEYIEVKGQCRISEDEEIKKKIWQDSFSRWFEGPEDPNYVILAITPQTIRFLNNDHQQTEEVTL</sequence>
<dbReference type="RefSeq" id="WP_095370428.1">
    <property type="nucleotide sequence ID" value="NZ_CP022983.1"/>
</dbReference>
<dbReference type="Proteomes" id="UP000215137">
    <property type="component" value="Chromosome"/>
</dbReference>
<dbReference type="OrthoDB" id="5431160at2"/>
<evidence type="ECO:0000259" key="1">
    <source>
        <dbReference type="Pfam" id="PF01243"/>
    </source>
</evidence>
<proteinExistence type="predicted"/>
<dbReference type="PANTHER" id="PTHR34818:SF1">
    <property type="entry name" value="PROTEIN BLI-3"/>
    <property type="match status" value="1"/>
</dbReference>
<keyword evidence="3" id="KW-1185">Reference proteome</keyword>
<organism evidence="2 3">
    <name type="scientific">Cytobacillus kochii</name>
    <dbReference type="NCBI Taxonomy" id="859143"/>
    <lineage>
        <taxon>Bacteria</taxon>
        <taxon>Bacillati</taxon>
        <taxon>Bacillota</taxon>
        <taxon>Bacilli</taxon>
        <taxon>Bacillales</taxon>
        <taxon>Bacillaceae</taxon>
        <taxon>Cytobacillus</taxon>
    </lineage>
</organism>
<accession>A0A248TFA0</accession>
<dbReference type="InterPro" id="IPR011576">
    <property type="entry name" value="Pyridox_Oxase_N"/>
</dbReference>
<evidence type="ECO:0000313" key="2">
    <source>
        <dbReference type="EMBL" id="ASV66853.1"/>
    </source>
</evidence>
<dbReference type="SUPFAM" id="SSF50475">
    <property type="entry name" value="FMN-binding split barrel"/>
    <property type="match status" value="1"/>
</dbReference>
<dbReference type="KEGG" id="bko:CKF48_05665"/>
<name>A0A248TFA0_9BACI</name>
<dbReference type="PANTHER" id="PTHR34818">
    <property type="entry name" value="PROTEIN BLI-3"/>
    <property type="match status" value="1"/>
</dbReference>
<protein>
    <submittedName>
        <fullName evidence="2">General stress protein</fullName>
    </submittedName>
</protein>